<proteinExistence type="predicted"/>
<comment type="caution">
    <text evidence="2">The sequence shown here is derived from an EMBL/GenBank/DDBJ whole genome shotgun (WGS) entry which is preliminary data.</text>
</comment>
<dbReference type="Proteomes" id="UP000186817">
    <property type="component" value="Unassembled WGS sequence"/>
</dbReference>
<evidence type="ECO:0000313" key="2">
    <source>
        <dbReference type="EMBL" id="OLQ03565.1"/>
    </source>
</evidence>
<evidence type="ECO:0000313" key="3">
    <source>
        <dbReference type="Proteomes" id="UP000186817"/>
    </source>
</evidence>
<keyword evidence="1" id="KW-0472">Membrane</keyword>
<protein>
    <submittedName>
        <fullName evidence="2">Uncharacterized protein</fullName>
    </submittedName>
</protein>
<keyword evidence="1" id="KW-1133">Transmembrane helix</keyword>
<dbReference type="AlphaFoldDB" id="A0A1Q9E821"/>
<gene>
    <name evidence="2" type="ORF">AK812_SmicGene13498</name>
</gene>
<evidence type="ECO:0000256" key="1">
    <source>
        <dbReference type="SAM" id="Phobius"/>
    </source>
</evidence>
<organism evidence="2 3">
    <name type="scientific">Symbiodinium microadriaticum</name>
    <name type="common">Dinoflagellate</name>
    <name type="synonym">Zooxanthella microadriatica</name>
    <dbReference type="NCBI Taxonomy" id="2951"/>
    <lineage>
        <taxon>Eukaryota</taxon>
        <taxon>Sar</taxon>
        <taxon>Alveolata</taxon>
        <taxon>Dinophyceae</taxon>
        <taxon>Suessiales</taxon>
        <taxon>Symbiodiniaceae</taxon>
        <taxon>Symbiodinium</taxon>
    </lineage>
</organism>
<feature type="transmembrane region" description="Helical" evidence="1">
    <location>
        <begin position="75"/>
        <end position="100"/>
    </location>
</feature>
<dbReference type="EMBL" id="LSRX01000233">
    <property type="protein sequence ID" value="OLQ03565.1"/>
    <property type="molecule type" value="Genomic_DNA"/>
</dbReference>
<reference evidence="2 3" key="1">
    <citation type="submission" date="2016-02" db="EMBL/GenBank/DDBJ databases">
        <title>Genome analysis of coral dinoflagellate symbionts highlights evolutionary adaptations to a symbiotic lifestyle.</title>
        <authorList>
            <person name="Aranda M."/>
            <person name="Li Y."/>
            <person name="Liew Y.J."/>
            <person name="Baumgarten S."/>
            <person name="Simakov O."/>
            <person name="Wilson M."/>
            <person name="Piel J."/>
            <person name="Ashoor H."/>
            <person name="Bougouffa S."/>
            <person name="Bajic V.B."/>
            <person name="Ryu T."/>
            <person name="Ravasi T."/>
            <person name="Bayer T."/>
            <person name="Micklem G."/>
            <person name="Kim H."/>
            <person name="Bhak J."/>
            <person name="Lajeunesse T.C."/>
            <person name="Voolstra C.R."/>
        </authorList>
    </citation>
    <scope>NUCLEOTIDE SEQUENCE [LARGE SCALE GENOMIC DNA]</scope>
    <source>
        <strain evidence="2 3">CCMP2467</strain>
    </source>
</reference>
<dbReference type="OrthoDB" id="10261640at2759"/>
<accession>A0A1Q9E821</accession>
<feature type="transmembrane region" description="Helical" evidence="1">
    <location>
        <begin position="134"/>
        <end position="167"/>
    </location>
</feature>
<keyword evidence="3" id="KW-1185">Reference proteome</keyword>
<sequence length="306" mass="33025">MQEGAGSTASVAWAAAWLGSLDGEVLVTRLGRLNAGFFLTGQQIRASTEPGTQAVHSVVVAKAGQHEKCKKQKMVAVIFINITITTTTTVILIIIFIIIIVIIIVVIIIIFVITVIIIIIIIIIRVITIISTIIIIIIIVIIIIITIITIIIIIIIIIIMAIINLMIISIIATNIIIHIKIADELCADGSVRLFAEDASLLLRFQVLSLQLGRVGGAEPTLLATATGGTVAREEGELFDAAHLWEFEVSKQRLATACDDRSAAIFDFSGRRMLVATAGNCLHARLFDGFGQLLRVFAGQGSCVEVR</sequence>
<keyword evidence="1" id="KW-0812">Transmembrane</keyword>
<name>A0A1Q9E821_SYMMI</name>
<feature type="transmembrane region" description="Helical" evidence="1">
    <location>
        <begin position="106"/>
        <end position="127"/>
    </location>
</feature>